<keyword evidence="2" id="KW-1185">Reference proteome</keyword>
<proteinExistence type="predicted"/>
<protein>
    <submittedName>
        <fullName evidence="1">Uncharacterized protein</fullName>
    </submittedName>
</protein>
<reference evidence="1 2" key="1">
    <citation type="submission" date="2020-02" db="EMBL/GenBank/DDBJ databases">
        <authorList>
            <person name="Ferguson B K."/>
        </authorList>
    </citation>
    <scope>NUCLEOTIDE SEQUENCE [LARGE SCALE GENOMIC DNA]</scope>
</reference>
<dbReference type="EMBL" id="CADCXU010030959">
    <property type="protein sequence ID" value="CAB0017171.1"/>
    <property type="molecule type" value="Genomic_DNA"/>
</dbReference>
<accession>A0A6H5HQZ0</accession>
<gene>
    <name evidence="1" type="ORF">NTEN_LOCUS21216</name>
</gene>
<sequence>MGVFRKNKPVDDSNTSIYSVNMEGKINTNLVYPVDSSKGQIERNSPFGDLSCSRVDALFSLLGRGERGPPWIILRDQRWRLMDRPSRWSKGPWWHRGNLSMVTR</sequence>
<dbReference type="Proteomes" id="UP000479000">
    <property type="component" value="Unassembled WGS sequence"/>
</dbReference>
<evidence type="ECO:0000313" key="1">
    <source>
        <dbReference type="EMBL" id="CAB0017171.1"/>
    </source>
</evidence>
<evidence type="ECO:0000313" key="2">
    <source>
        <dbReference type="Proteomes" id="UP000479000"/>
    </source>
</evidence>
<organism evidence="1 2">
    <name type="scientific">Nesidiocoris tenuis</name>
    <dbReference type="NCBI Taxonomy" id="355587"/>
    <lineage>
        <taxon>Eukaryota</taxon>
        <taxon>Metazoa</taxon>
        <taxon>Ecdysozoa</taxon>
        <taxon>Arthropoda</taxon>
        <taxon>Hexapoda</taxon>
        <taxon>Insecta</taxon>
        <taxon>Pterygota</taxon>
        <taxon>Neoptera</taxon>
        <taxon>Paraneoptera</taxon>
        <taxon>Hemiptera</taxon>
        <taxon>Heteroptera</taxon>
        <taxon>Panheteroptera</taxon>
        <taxon>Cimicomorpha</taxon>
        <taxon>Miridae</taxon>
        <taxon>Dicyphina</taxon>
        <taxon>Nesidiocoris</taxon>
    </lineage>
</organism>
<name>A0A6H5HQZ0_9HEMI</name>
<dbReference type="AlphaFoldDB" id="A0A6H5HQZ0"/>